<dbReference type="GeneID" id="14885485"/>
<reference evidence="2 3" key="1">
    <citation type="submission" date="2012-10" db="EMBL/GenBank/DDBJ databases">
        <authorList>
            <person name="Zafar N."/>
            <person name="Inman J."/>
            <person name="Hall N."/>
            <person name="Lorenzi H."/>
            <person name="Caler E."/>
        </authorList>
    </citation>
    <scope>NUCLEOTIDE SEQUENCE [LARGE SCALE GENOMIC DNA]</scope>
    <source>
        <strain evidence="2 3">IP1</strain>
    </source>
</reference>
<dbReference type="AlphaFoldDB" id="A0A0A1U1E3"/>
<dbReference type="InterPro" id="IPR036457">
    <property type="entry name" value="PPM-type-like_dom_sf"/>
</dbReference>
<dbReference type="VEuPathDB" id="AmoebaDB:EIN_031190"/>
<dbReference type="KEGG" id="eiv:EIN_031190"/>
<dbReference type="EC" id="3.1.3.16" evidence="2"/>
<dbReference type="OMA" id="YSHIVIT"/>
<dbReference type="SMART" id="SM00332">
    <property type="entry name" value="PP2Cc"/>
    <property type="match status" value="1"/>
</dbReference>
<dbReference type="GO" id="GO:0004722">
    <property type="term" value="F:protein serine/threonine phosphatase activity"/>
    <property type="evidence" value="ECO:0007669"/>
    <property type="project" value="UniProtKB-EC"/>
</dbReference>
<accession>A0A0A1U1E3</accession>
<evidence type="ECO:0000313" key="2">
    <source>
        <dbReference type="EMBL" id="ELP86418.1"/>
    </source>
</evidence>
<dbReference type="SUPFAM" id="SSF81606">
    <property type="entry name" value="PP2C-like"/>
    <property type="match status" value="1"/>
</dbReference>
<dbReference type="PROSITE" id="PS51746">
    <property type="entry name" value="PPM_2"/>
    <property type="match status" value="1"/>
</dbReference>
<feature type="domain" description="PPM-type phosphatase" evidence="1">
    <location>
        <begin position="88"/>
        <end position="323"/>
    </location>
</feature>
<dbReference type="CDD" id="cd00143">
    <property type="entry name" value="PP2Cc"/>
    <property type="match status" value="1"/>
</dbReference>
<dbReference type="EMBL" id="KB206969">
    <property type="protein sequence ID" value="ELP86418.1"/>
    <property type="molecule type" value="Genomic_DNA"/>
</dbReference>
<name>A0A0A1U1E3_ENTIV</name>
<gene>
    <name evidence="2" type="ORF">EIN_031190</name>
</gene>
<dbReference type="PANTHER" id="PTHR47992">
    <property type="entry name" value="PROTEIN PHOSPHATASE"/>
    <property type="match status" value="1"/>
</dbReference>
<dbReference type="RefSeq" id="XP_004185764.1">
    <property type="nucleotide sequence ID" value="XM_004185716.1"/>
</dbReference>
<dbReference type="OrthoDB" id="10264738at2759"/>
<keyword evidence="2" id="KW-0378">Hydrolase</keyword>
<sequence length="353" mass="38778">MISDFLSTPLDSCAPRMAYSGSPRARKPAMYRGTPPTFTSTLRCVQSGSDIGLPGDSWEIQLTPDGNVQKDGPVDGIIDLFAPLPRFSVGVAQTRGLRQYMEDYVCSCHLERNKDVIGVFDGHNGDQAAKQAATLLGSSVRNYMLLDDVHFIDLFCHLHKKIATETDSGTTGTVLYLGQDTVKVGFVGDCSVFLLGKDGITRITNPHRCGMAMEEKRIVANGGRIEEASGVRRVNGVINVTRTLGDRNLHPPLTFEPEIVSINVKKGYSHIVITTDGVDTVDIEEMEKLIRRSPSMSIAASSIRNEAFKQKSKDNISVVVVDLKFSQYERRTTSPLVDDFCIPGTDEPNPFDF</sequence>
<dbReference type="Gene3D" id="3.60.40.10">
    <property type="entry name" value="PPM-type phosphatase domain"/>
    <property type="match status" value="1"/>
</dbReference>
<evidence type="ECO:0000313" key="3">
    <source>
        <dbReference type="Proteomes" id="UP000014680"/>
    </source>
</evidence>
<organism evidence="2 3">
    <name type="scientific">Entamoeba invadens IP1</name>
    <dbReference type="NCBI Taxonomy" id="370355"/>
    <lineage>
        <taxon>Eukaryota</taxon>
        <taxon>Amoebozoa</taxon>
        <taxon>Evosea</taxon>
        <taxon>Archamoebae</taxon>
        <taxon>Mastigamoebida</taxon>
        <taxon>Entamoebidae</taxon>
        <taxon>Entamoeba</taxon>
    </lineage>
</organism>
<keyword evidence="3" id="KW-1185">Reference proteome</keyword>
<dbReference type="InterPro" id="IPR001932">
    <property type="entry name" value="PPM-type_phosphatase-like_dom"/>
</dbReference>
<dbReference type="FunFam" id="3.60.40.10:FF:000042">
    <property type="entry name" value="Protein phosphatase domain containing protein"/>
    <property type="match status" value="1"/>
</dbReference>
<dbReference type="Proteomes" id="UP000014680">
    <property type="component" value="Unassembled WGS sequence"/>
</dbReference>
<evidence type="ECO:0000259" key="1">
    <source>
        <dbReference type="PROSITE" id="PS51746"/>
    </source>
</evidence>
<protein>
    <submittedName>
        <fullName evidence="2">Protein phosphatase 2C, putative</fullName>
        <ecNumber evidence="2">3.1.3.16</ecNumber>
    </submittedName>
</protein>
<dbReference type="InterPro" id="IPR015655">
    <property type="entry name" value="PP2C"/>
</dbReference>
<dbReference type="Pfam" id="PF00481">
    <property type="entry name" value="PP2C"/>
    <property type="match status" value="1"/>
</dbReference>
<proteinExistence type="predicted"/>